<dbReference type="EMBL" id="JBHUMD010000005">
    <property type="protein sequence ID" value="MFD2601103.1"/>
    <property type="molecule type" value="Genomic_DNA"/>
</dbReference>
<feature type="chain" id="PRO_5045300912" evidence="1">
    <location>
        <begin position="20"/>
        <end position="278"/>
    </location>
</feature>
<feature type="signal peptide" evidence="1">
    <location>
        <begin position="1"/>
        <end position="19"/>
    </location>
</feature>
<gene>
    <name evidence="3" type="ORF">ACFSR3_03465</name>
</gene>
<dbReference type="Gene3D" id="2.160.20.120">
    <property type="match status" value="1"/>
</dbReference>
<evidence type="ECO:0000256" key="1">
    <source>
        <dbReference type="SAM" id="SignalP"/>
    </source>
</evidence>
<evidence type="ECO:0000313" key="4">
    <source>
        <dbReference type="Proteomes" id="UP001597480"/>
    </source>
</evidence>
<feature type="domain" description="Putative auto-transporter adhesin head GIN" evidence="2">
    <location>
        <begin position="40"/>
        <end position="260"/>
    </location>
</feature>
<keyword evidence="4" id="KW-1185">Reference proteome</keyword>
<name>A0ABW5NST7_9FLAO</name>
<keyword evidence="1" id="KW-0732">Signal</keyword>
<dbReference type="Pfam" id="PF10988">
    <property type="entry name" value="DUF2807"/>
    <property type="match status" value="1"/>
</dbReference>
<protein>
    <submittedName>
        <fullName evidence="3">GIN domain-containing protein</fullName>
    </submittedName>
</protein>
<comment type="caution">
    <text evidence="3">The sequence shown here is derived from an EMBL/GenBank/DDBJ whole genome shotgun (WGS) entry which is preliminary data.</text>
</comment>
<evidence type="ECO:0000313" key="3">
    <source>
        <dbReference type="EMBL" id="MFD2601103.1"/>
    </source>
</evidence>
<dbReference type="InterPro" id="IPR021255">
    <property type="entry name" value="DUF2807"/>
</dbReference>
<accession>A0ABW5NST7</accession>
<dbReference type="RefSeq" id="WP_379819730.1">
    <property type="nucleotide sequence ID" value="NZ_JBHUMD010000005.1"/>
</dbReference>
<dbReference type="Proteomes" id="UP001597480">
    <property type="component" value="Unassembled WGS sequence"/>
</dbReference>
<evidence type="ECO:0000259" key="2">
    <source>
        <dbReference type="Pfam" id="PF10988"/>
    </source>
</evidence>
<organism evidence="3 4">
    <name type="scientific">Flavobacterium suzhouense</name>
    <dbReference type="NCBI Taxonomy" id="1529638"/>
    <lineage>
        <taxon>Bacteria</taxon>
        <taxon>Pseudomonadati</taxon>
        <taxon>Bacteroidota</taxon>
        <taxon>Flavobacteriia</taxon>
        <taxon>Flavobacteriales</taxon>
        <taxon>Flavobacteriaceae</taxon>
        <taxon>Flavobacterium</taxon>
    </lineage>
</organism>
<proteinExistence type="predicted"/>
<reference evidence="4" key="1">
    <citation type="journal article" date="2019" name="Int. J. Syst. Evol. Microbiol.">
        <title>The Global Catalogue of Microorganisms (GCM) 10K type strain sequencing project: providing services to taxonomists for standard genome sequencing and annotation.</title>
        <authorList>
            <consortium name="The Broad Institute Genomics Platform"/>
            <consortium name="The Broad Institute Genome Sequencing Center for Infectious Disease"/>
            <person name="Wu L."/>
            <person name="Ma J."/>
        </authorList>
    </citation>
    <scope>NUCLEOTIDE SEQUENCE [LARGE SCALE GENOMIC DNA]</scope>
    <source>
        <strain evidence="4">KCTC 42107</strain>
    </source>
</reference>
<sequence>MKKAFLLLLAVLFTSITFAQKKEKIKGSKIVTVTQKEVDNFESLEVEDNIEIFLSKGTTQSLEIEADDNLHETFKAELNGTTLRIYTDKEITSAKKISIRVTYTDNLKTITAKNEATINALADLQLENITIKNLDYSKSYLNVKSKNFTLVMNDKATAELNYQGDNVVVELSKNAQLKALIAASMTAKLDLYQKTTATIEGDAAEAKIRVDNNASFTGKKFTVKNLDLTAESYTHCNINAAENITIAASGKAEIELFGKPKVQVTNFADSAVLYKKEM</sequence>